<feature type="domain" description="HTTM-like" evidence="8">
    <location>
        <begin position="16"/>
        <end position="280"/>
    </location>
</feature>
<evidence type="ECO:0000256" key="4">
    <source>
        <dbReference type="ARBA" id="ARBA00023136"/>
    </source>
</evidence>
<keyword evidence="5" id="KW-1015">Disulfide bond</keyword>
<evidence type="ECO:0000259" key="8">
    <source>
        <dbReference type="SMART" id="SM00752"/>
    </source>
</evidence>
<comment type="caution">
    <text evidence="9">The sequence shown here is derived from an EMBL/GenBank/DDBJ whole genome shotgun (WGS) entry which is preliminary data.</text>
</comment>
<evidence type="ECO:0000256" key="5">
    <source>
        <dbReference type="ARBA" id="ARBA00023157"/>
    </source>
</evidence>
<feature type="transmembrane region" description="Helical" evidence="7">
    <location>
        <begin position="73"/>
        <end position="94"/>
    </location>
</feature>
<keyword evidence="2 7" id="KW-0812">Transmembrane</keyword>
<feature type="transmembrane region" description="Helical" evidence="7">
    <location>
        <begin position="243"/>
        <end position="259"/>
    </location>
</feature>
<dbReference type="AlphaFoldDB" id="A0A2M9ZFZ2"/>
<feature type="transmembrane region" description="Helical" evidence="7">
    <location>
        <begin position="99"/>
        <end position="118"/>
    </location>
</feature>
<proteinExistence type="predicted"/>
<dbReference type="Pfam" id="PF05090">
    <property type="entry name" value="HTTM"/>
    <property type="match status" value="1"/>
</dbReference>
<accession>A0A2M9ZFZ2</accession>
<dbReference type="InterPro" id="IPR053935">
    <property type="entry name" value="VKGC_lumenal_dom"/>
</dbReference>
<dbReference type="InterPro" id="IPR011020">
    <property type="entry name" value="HTTM-like"/>
</dbReference>
<dbReference type="GO" id="GO:0019842">
    <property type="term" value="F:vitamin binding"/>
    <property type="evidence" value="ECO:0007669"/>
    <property type="project" value="TreeGrafter"/>
</dbReference>
<evidence type="ECO:0000256" key="1">
    <source>
        <dbReference type="ARBA" id="ARBA00004127"/>
    </source>
</evidence>
<feature type="transmembrane region" description="Helical" evidence="7">
    <location>
        <begin position="124"/>
        <end position="146"/>
    </location>
</feature>
<reference evidence="9 10" key="1">
    <citation type="submission" date="2017-07" db="EMBL/GenBank/DDBJ databases">
        <title>Leptospira spp. isolated from tropical soils.</title>
        <authorList>
            <person name="Thibeaux R."/>
            <person name="Iraola G."/>
            <person name="Ferres I."/>
            <person name="Bierque E."/>
            <person name="Girault D."/>
            <person name="Soupe-Gilbert M.-E."/>
            <person name="Picardeau M."/>
            <person name="Goarant C."/>
        </authorList>
    </citation>
    <scope>NUCLEOTIDE SEQUENCE [LARGE SCALE GENOMIC DNA]</scope>
    <source>
        <strain evidence="9 10">FH2-C-A2</strain>
    </source>
</reference>
<feature type="transmembrane region" description="Helical" evidence="7">
    <location>
        <begin position="265"/>
        <end position="282"/>
    </location>
</feature>
<dbReference type="EMBL" id="NPDT01000001">
    <property type="protein sequence ID" value="PJZ67348.1"/>
    <property type="molecule type" value="Genomic_DNA"/>
</dbReference>
<feature type="transmembrane region" description="Helical" evidence="7">
    <location>
        <begin position="350"/>
        <end position="369"/>
    </location>
</feature>
<dbReference type="InterPro" id="IPR053934">
    <property type="entry name" value="HTTM_dom"/>
</dbReference>
<dbReference type="SMART" id="SM00752">
    <property type="entry name" value="HTTM"/>
    <property type="match status" value="1"/>
</dbReference>
<keyword evidence="4 7" id="KW-0472">Membrane</keyword>
<dbReference type="PANTHER" id="PTHR12639">
    <property type="entry name" value="VITAMIN K-DEPENDENT GAMMA-CARBOXYLASE"/>
    <property type="match status" value="1"/>
</dbReference>
<sequence>MGSTANLLDRLRFGLHKTSPAWSLGAFRFGFGILLFALVLRYLYHGWVAKYFLEPEFHFKYFEFSWVPVFPGWILYPIFIILCIAALGICLGVLFRTSVLIYLIGFVYFNLLDVSTYLNHYYLIALLLWILLWTEADSCFSVAHFLATYRKGRWSIPRVPNWNLYLLRFQIGCVYFFGGIAKLVPDWILDAQPLRIWLVRSTDFPLIGSFFSYPIAGYIFSYGGIVFDLLVPFCLLKPKLRPWAYGFVLIFHAMTWRLFPIGMFPWVMSFSALLFFSPNWPLNARRFLKKRGIFPYGEIRNLIHSAWTKLPVQLRFDTAGIFLRILKILEKPNEWGRKLEDRIGNFRTKIGPGLGFWLWGAYVLFHILFPLRHFFYPGNHLWTEQGYRFAWHIMLIQKNGIASFRVVNLRTGETQFVLPENYLTELQKTMMSTQPDLILQFAHFLGNKEKKKTGDEIAVYAEVRVSLNGKKSSILIDPNRDLMKVKDDFSHKDWILQLE</sequence>
<feature type="transmembrane region" description="Helical" evidence="7">
    <location>
        <begin position="21"/>
        <end position="44"/>
    </location>
</feature>
<keyword evidence="3 7" id="KW-1133">Transmembrane helix</keyword>
<organism evidence="9 10">
    <name type="scientific">Leptospira wolffii</name>
    <dbReference type="NCBI Taxonomy" id="409998"/>
    <lineage>
        <taxon>Bacteria</taxon>
        <taxon>Pseudomonadati</taxon>
        <taxon>Spirochaetota</taxon>
        <taxon>Spirochaetia</taxon>
        <taxon>Leptospirales</taxon>
        <taxon>Leptospiraceae</taxon>
        <taxon>Leptospira</taxon>
    </lineage>
</organism>
<dbReference type="RefSeq" id="WP_100757848.1">
    <property type="nucleotide sequence ID" value="NZ_NPDT01000001.1"/>
</dbReference>
<protein>
    <submittedName>
        <fullName evidence="9">Gamma-glutamyl carboxylase</fullName>
    </submittedName>
</protein>
<evidence type="ECO:0000256" key="3">
    <source>
        <dbReference type="ARBA" id="ARBA00022989"/>
    </source>
</evidence>
<evidence type="ECO:0000256" key="2">
    <source>
        <dbReference type="ARBA" id="ARBA00022692"/>
    </source>
</evidence>
<feature type="transmembrane region" description="Helical" evidence="7">
    <location>
        <begin position="166"/>
        <end position="184"/>
    </location>
</feature>
<dbReference type="Proteomes" id="UP000231912">
    <property type="component" value="Unassembled WGS sequence"/>
</dbReference>
<evidence type="ECO:0000256" key="6">
    <source>
        <dbReference type="ARBA" id="ARBA00023239"/>
    </source>
</evidence>
<evidence type="ECO:0000256" key="7">
    <source>
        <dbReference type="SAM" id="Phobius"/>
    </source>
</evidence>
<gene>
    <name evidence="9" type="ORF">CH371_04730</name>
</gene>
<keyword evidence="6" id="KW-0456">Lyase</keyword>
<evidence type="ECO:0000313" key="10">
    <source>
        <dbReference type="Proteomes" id="UP000231912"/>
    </source>
</evidence>
<dbReference type="Pfam" id="PF22777">
    <property type="entry name" value="VKGC_lumenal_dom"/>
    <property type="match status" value="1"/>
</dbReference>
<dbReference type="GO" id="GO:0012505">
    <property type="term" value="C:endomembrane system"/>
    <property type="evidence" value="ECO:0007669"/>
    <property type="project" value="UniProtKB-SubCell"/>
</dbReference>
<dbReference type="InterPro" id="IPR007782">
    <property type="entry name" value="VKG_COase"/>
</dbReference>
<dbReference type="GO" id="GO:0008488">
    <property type="term" value="F:gamma-glutamyl carboxylase activity"/>
    <property type="evidence" value="ECO:0007669"/>
    <property type="project" value="InterPro"/>
</dbReference>
<name>A0A2M9ZFZ2_9LEPT</name>
<dbReference type="PANTHER" id="PTHR12639:SF7">
    <property type="entry name" value="HTTM DOMAIN-CONTAINING PROTEIN"/>
    <property type="match status" value="1"/>
</dbReference>
<feature type="transmembrane region" description="Helical" evidence="7">
    <location>
        <begin position="204"/>
        <end position="231"/>
    </location>
</feature>
<evidence type="ECO:0000313" key="9">
    <source>
        <dbReference type="EMBL" id="PJZ67348.1"/>
    </source>
</evidence>
<comment type="subcellular location">
    <subcellularLocation>
        <location evidence="1">Endomembrane system</location>
        <topology evidence="1">Multi-pass membrane protein</topology>
    </subcellularLocation>
</comment>